<keyword evidence="1" id="KW-0812">Transmembrane</keyword>
<keyword evidence="3" id="KW-1185">Reference proteome</keyword>
<evidence type="ECO:0000313" key="3">
    <source>
        <dbReference type="Proteomes" id="UP000485058"/>
    </source>
</evidence>
<feature type="transmembrane region" description="Helical" evidence="1">
    <location>
        <begin position="117"/>
        <end position="135"/>
    </location>
</feature>
<accession>A0A699ZWU2</accession>
<dbReference type="Proteomes" id="UP000485058">
    <property type="component" value="Unassembled WGS sequence"/>
</dbReference>
<feature type="transmembrane region" description="Helical" evidence="1">
    <location>
        <begin position="66"/>
        <end position="85"/>
    </location>
</feature>
<dbReference type="EMBL" id="BLLF01002880">
    <property type="protein sequence ID" value="GFH25660.1"/>
    <property type="molecule type" value="Genomic_DNA"/>
</dbReference>
<protein>
    <submittedName>
        <fullName evidence="2">Uncharacterized protein</fullName>
    </submittedName>
</protein>
<proteinExistence type="predicted"/>
<evidence type="ECO:0000256" key="1">
    <source>
        <dbReference type="SAM" id="Phobius"/>
    </source>
</evidence>
<evidence type="ECO:0000313" key="2">
    <source>
        <dbReference type="EMBL" id="GFH25660.1"/>
    </source>
</evidence>
<name>A0A699ZWU2_HAELA</name>
<keyword evidence="1" id="KW-1133">Transmembrane helix</keyword>
<reference evidence="2 3" key="1">
    <citation type="submission" date="2020-02" db="EMBL/GenBank/DDBJ databases">
        <title>Draft genome sequence of Haematococcus lacustris strain NIES-144.</title>
        <authorList>
            <person name="Morimoto D."/>
            <person name="Nakagawa S."/>
            <person name="Yoshida T."/>
            <person name="Sawayama S."/>
        </authorList>
    </citation>
    <scope>NUCLEOTIDE SEQUENCE [LARGE SCALE GENOMIC DNA]</scope>
    <source>
        <strain evidence="2 3">NIES-144</strain>
    </source>
</reference>
<sequence length="154" mass="16093">MSNKPVTAAIGDKKLEIPGDQPASAKAAAPLAALSSEIDPWPHYTMSAASAGGAWWAYSRMNNPRAAAIAGGFSVLYLFAGRLLVQGNDRLGYDLGTVTSLALLASAGPAAWTTGEAYVTTMATMGGVSSIANFVKSYQQRTGKPMESEVKNRH</sequence>
<keyword evidence="1" id="KW-0472">Membrane</keyword>
<dbReference type="AlphaFoldDB" id="A0A699ZWU2"/>
<organism evidence="2 3">
    <name type="scientific">Haematococcus lacustris</name>
    <name type="common">Green alga</name>
    <name type="synonym">Haematococcus pluvialis</name>
    <dbReference type="NCBI Taxonomy" id="44745"/>
    <lineage>
        <taxon>Eukaryota</taxon>
        <taxon>Viridiplantae</taxon>
        <taxon>Chlorophyta</taxon>
        <taxon>core chlorophytes</taxon>
        <taxon>Chlorophyceae</taxon>
        <taxon>CS clade</taxon>
        <taxon>Chlamydomonadales</taxon>
        <taxon>Haematococcaceae</taxon>
        <taxon>Haematococcus</taxon>
    </lineage>
</organism>
<gene>
    <name evidence="2" type="ORF">HaLaN_23659</name>
</gene>
<comment type="caution">
    <text evidence="2">The sequence shown here is derived from an EMBL/GenBank/DDBJ whole genome shotgun (WGS) entry which is preliminary data.</text>
</comment>